<sequence>MCSLPSNQANLAIQRYNTLGLAHNLLHYNKTGSDGSALAERNLLKARQVALSYGDSLSGALFPPAWPMSTPIKRNGLMHCRYTEWAMT</sequence>
<dbReference type="AlphaFoldDB" id="A0A0E3ZV08"/>
<evidence type="ECO:0000313" key="2">
    <source>
        <dbReference type="Proteomes" id="UP000033054"/>
    </source>
</evidence>
<proteinExistence type="predicted"/>
<dbReference type="RefSeq" id="WP_046376438.1">
    <property type="nucleotide sequence ID" value="NZ_CP010429.1"/>
</dbReference>
<name>A0A0E3ZV08_9BACT</name>
<dbReference type="HOGENOM" id="CLU_2467460_0_0_10"/>
<reference evidence="1 2" key="1">
    <citation type="journal article" date="2014" name="Curr. Microbiol.">
        <title>Spirosoma radiotolerans sp. nov., a gamma-radiation-resistant bacterium isolated from gamma ray-irradiated soil.</title>
        <authorList>
            <person name="Lee J.J."/>
            <person name="Srinivasan S."/>
            <person name="Lim S."/>
            <person name="Joe M."/>
            <person name="Im S."/>
            <person name="Bae S.I."/>
            <person name="Park K.R."/>
            <person name="Han J.H."/>
            <person name="Park S.H."/>
            <person name="Joo B.M."/>
            <person name="Park S.J."/>
            <person name="Kim M.K."/>
        </authorList>
    </citation>
    <scope>NUCLEOTIDE SEQUENCE [LARGE SCALE GENOMIC DNA]</scope>
    <source>
        <strain evidence="1 2">DG5A</strain>
    </source>
</reference>
<dbReference type="Proteomes" id="UP000033054">
    <property type="component" value="Chromosome"/>
</dbReference>
<organism evidence="1 2">
    <name type="scientific">Spirosoma radiotolerans</name>
    <dbReference type="NCBI Taxonomy" id="1379870"/>
    <lineage>
        <taxon>Bacteria</taxon>
        <taxon>Pseudomonadati</taxon>
        <taxon>Bacteroidota</taxon>
        <taxon>Cytophagia</taxon>
        <taxon>Cytophagales</taxon>
        <taxon>Cytophagaceae</taxon>
        <taxon>Spirosoma</taxon>
    </lineage>
</organism>
<dbReference type="PATRIC" id="fig|1379870.5.peg.1710"/>
<gene>
    <name evidence="1" type="ORF">SD10_07880</name>
</gene>
<protein>
    <submittedName>
        <fullName evidence="1">Uncharacterized protein</fullName>
    </submittedName>
</protein>
<accession>A0A0E3ZV08</accession>
<dbReference type="EMBL" id="CP010429">
    <property type="protein sequence ID" value="AKD54838.1"/>
    <property type="molecule type" value="Genomic_DNA"/>
</dbReference>
<keyword evidence="2" id="KW-1185">Reference proteome</keyword>
<evidence type="ECO:0000313" key="1">
    <source>
        <dbReference type="EMBL" id="AKD54838.1"/>
    </source>
</evidence>
<dbReference type="KEGG" id="srd:SD10_07880"/>